<evidence type="ECO:0000256" key="4">
    <source>
        <dbReference type="ARBA" id="ARBA00012142"/>
    </source>
</evidence>
<dbReference type="GO" id="GO:0000287">
    <property type="term" value="F:magnesium ion binding"/>
    <property type="evidence" value="ECO:0007669"/>
    <property type="project" value="InterPro"/>
</dbReference>
<comment type="cofactor">
    <cofactor evidence="1">
        <name>K(+)</name>
        <dbReference type="ChEBI" id="CHEBI:29103"/>
    </cofactor>
</comment>
<evidence type="ECO:0000313" key="16">
    <source>
        <dbReference type="Proteomes" id="UP000218785"/>
    </source>
</evidence>
<accession>A0A1Z4MY28</accession>
<reference evidence="15 16" key="1">
    <citation type="submission" date="2017-06" db="EMBL/GenBank/DDBJ databases">
        <title>Genome sequencing of cyanobaciteial culture collection at National Institute for Environmental Studies (NIES).</title>
        <authorList>
            <person name="Hirose Y."/>
            <person name="Shimura Y."/>
            <person name="Fujisawa T."/>
            <person name="Nakamura Y."/>
            <person name="Kawachi M."/>
        </authorList>
    </citation>
    <scope>NUCLEOTIDE SEQUENCE [LARGE SCALE GENOMIC DNA]</scope>
    <source>
        <strain evidence="15 16">NIES-37</strain>
    </source>
</reference>
<dbReference type="Gene3D" id="3.20.20.60">
    <property type="entry name" value="Phosphoenolpyruvate-binding domains"/>
    <property type="match status" value="1"/>
</dbReference>
<evidence type="ECO:0000313" key="15">
    <source>
        <dbReference type="EMBL" id="BAY98311.1"/>
    </source>
</evidence>
<keyword evidence="10 13" id="KW-0460">Magnesium</keyword>
<dbReference type="PANTHER" id="PTHR11817">
    <property type="entry name" value="PYRUVATE KINASE"/>
    <property type="match status" value="1"/>
</dbReference>
<dbReference type="InterPro" id="IPR015806">
    <property type="entry name" value="Pyrv_Knase_insert_dom_sf"/>
</dbReference>
<dbReference type="GO" id="GO:0030955">
    <property type="term" value="F:potassium ion binding"/>
    <property type="evidence" value="ECO:0007669"/>
    <property type="project" value="InterPro"/>
</dbReference>
<keyword evidence="9" id="KW-0067">ATP-binding</keyword>
<dbReference type="Proteomes" id="UP000218785">
    <property type="component" value="Chromosome"/>
</dbReference>
<dbReference type="PRINTS" id="PR01050">
    <property type="entry name" value="PYRUVTKNASE"/>
</dbReference>
<sequence>MLSSSLKTPDFGVDLSNPQALLTALQQLRRCVYQEGQEIFHEWRSRIHRPAFINSSLNLAYYLALRRYDLRELQMALLPWGLCSLGHIETKVLAHLDAVIATLAAACDVKLNSPISHPPLEEFFEGDRLLQEQTEALFGQTMRQRRVRIMVTLPTEAASNYELVRNLIHQGTDCVRINCSHDTPAEWSAMIANVRLAEAQMKHPCKILMDLGGPKPRIEFTLAPNGKRHICRGDLLLLTRDVSTTVGSSCFQASCTLPEVLDQIQLGARVWIDDGHIGGLVEAITDEGIWIRITQTRLKGNKLQLDKGLNFPDTDLHLSPLTNQDKQDLDFIASHAELVDIIGYSFVQKAEDIALLQQELQARLPAGSPIPAIVAKIETPLAVSNLPELIVQAAGQQPFGIMIARGDLAVEIGYQRLAEIQEEILWLCEAAHVPVIWATQVLENLVKHGMPSRAEMTDAAMAERAECVMLNKGAYIVQAVTILDDVLTRMQAHQMKKTHQLRALRSW</sequence>
<evidence type="ECO:0000256" key="3">
    <source>
        <dbReference type="ARBA" id="ARBA00008663"/>
    </source>
</evidence>
<proteinExistence type="inferred from homology"/>
<keyword evidence="11 13" id="KW-0324">Glycolysis</keyword>
<keyword evidence="5 13" id="KW-0808">Transferase</keyword>
<dbReference type="KEGG" id="ttq:NIES37_22600"/>
<evidence type="ECO:0000256" key="7">
    <source>
        <dbReference type="ARBA" id="ARBA00022741"/>
    </source>
</evidence>
<dbReference type="Gene3D" id="2.40.33.10">
    <property type="entry name" value="PK beta-barrel domain-like"/>
    <property type="match status" value="1"/>
</dbReference>
<dbReference type="InterPro" id="IPR015793">
    <property type="entry name" value="Pyrv_Knase_brl"/>
</dbReference>
<dbReference type="GO" id="GO:0004743">
    <property type="term" value="F:pyruvate kinase activity"/>
    <property type="evidence" value="ECO:0007669"/>
    <property type="project" value="UniProtKB-EC"/>
</dbReference>
<organism evidence="15 16">
    <name type="scientific">Tolypothrix tenuis PCC 7101</name>
    <dbReference type="NCBI Taxonomy" id="231146"/>
    <lineage>
        <taxon>Bacteria</taxon>
        <taxon>Bacillati</taxon>
        <taxon>Cyanobacteriota</taxon>
        <taxon>Cyanophyceae</taxon>
        <taxon>Nostocales</taxon>
        <taxon>Tolypothrichaceae</taxon>
        <taxon>Tolypothrix</taxon>
    </lineage>
</organism>
<comment type="catalytic activity">
    <reaction evidence="13">
        <text>pyruvate + ATP = phosphoenolpyruvate + ADP + H(+)</text>
        <dbReference type="Rhea" id="RHEA:18157"/>
        <dbReference type="ChEBI" id="CHEBI:15361"/>
        <dbReference type="ChEBI" id="CHEBI:15378"/>
        <dbReference type="ChEBI" id="CHEBI:30616"/>
        <dbReference type="ChEBI" id="CHEBI:58702"/>
        <dbReference type="ChEBI" id="CHEBI:456216"/>
        <dbReference type="EC" id="2.7.1.40"/>
    </reaction>
</comment>
<dbReference type="AlphaFoldDB" id="A0A1Z4MY28"/>
<evidence type="ECO:0000256" key="2">
    <source>
        <dbReference type="ARBA" id="ARBA00004997"/>
    </source>
</evidence>
<evidence type="ECO:0000256" key="5">
    <source>
        <dbReference type="ARBA" id="ARBA00022679"/>
    </source>
</evidence>
<dbReference type="EC" id="2.7.1.40" evidence="4 13"/>
<dbReference type="GO" id="GO:0016301">
    <property type="term" value="F:kinase activity"/>
    <property type="evidence" value="ECO:0007669"/>
    <property type="project" value="UniProtKB-KW"/>
</dbReference>
<evidence type="ECO:0000256" key="11">
    <source>
        <dbReference type="ARBA" id="ARBA00023152"/>
    </source>
</evidence>
<evidence type="ECO:0000256" key="9">
    <source>
        <dbReference type="ARBA" id="ARBA00022840"/>
    </source>
</evidence>
<keyword evidence="16" id="KW-1185">Reference proteome</keyword>
<comment type="pathway">
    <text evidence="2 13">Carbohydrate degradation; glycolysis; pyruvate from D-glyceraldehyde 3-phosphate: step 5/5.</text>
</comment>
<dbReference type="InterPro" id="IPR015813">
    <property type="entry name" value="Pyrv/PenolPyrv_kinase-like_dom"/>
</dbReference>
<dbReference type="SUPFAM" id="SSF51621">
    <property type="entry name" value="Phosphoenolpyruvate/pyruvate domain"/>
    <property type="match status" value="1"/>
</dbReference>
<evidence type="ECO:0000256" key="10">
    <source>
        <dbReference type="ARBA" id="ARBA00022842"/>
    </source>
</evidence>
<keyword evidence="12 15" id="KW-0670">Pyruvate</keyword>
<keyword evidence="8 13" id="KW-0418">Kinase</keyword>
<evidence type="ECO:0000256" key="8">
    <source>
        <dbReference type="ARBA" id="ARBA00022777"/>
    </source>
</evidence>
<evidence type="ECO:0000256" key="13">
    <source>
        <dbReference type="RuleBase" id="RU000504"/>
    </source>
</evidence>
<evidence type="ECO:0000256" key="1">
    <source>
        <dbReference type="ARBA" id="ARBA00001958"/>
    </source>
</evidence>
<feature type="domain" description="Pyruvate kinase barrel" evidence="14">
    <location>
        <begin position="145"/>
        <end position="476"/>
    </location>
</feature>
<dbReference type="SUPFAM" id="SSF50800">
    <property type="entry name" value="PK beta-barrel domain-like"/>
    <property type="match status" value="1"/>
</dbReference>
<dbReference type="GO" id="GO:0005524">
    <property type="term" value="F:ATP binding"/>
    <property type="evidence" value="ECO:0007669"/>
    <property type="project" value="UniProtKB-KW"/>
</dbReference>
<evidence type="ECO:0000256" key="6">
    <source>
        <dbReference type="ARBA" id="ARBA00022723"/>
    </source>
</evidence>
<dbReference type="Pfam" id="PF00224">
    <property type="entry name" value="PK"/>
    <property type="match status" value="1"/>
</dbReference>
<comment type="similarity">
    <text evidence="3 13">Belongs to the pyruvate kinase family.</text>
</comment>
<dbReference type="UniPathway" id="UPA00109">
    <property type="reaction ID" value="UER00188"/>
</dbReference>
<dbReference type="InterPro" id="IPR001697">
    <property type="entry name" value="Pyr_Knase"/>
</dbReference>
<dbReference type="InterPro" id="IPR011037">
    <property type="entry name" value="Pyrv_Knase-like_insert_dom_sf"/>
</dbReference>
<dbReference type="RefSeq" id="WP_096575628.1">
    <property type="nucleotide sequence ID" value="NZ_CAWNJS010000001.1"/>
</dbReference>
<name>A0A1Z4MY28_9CYAN</name>
<keyword evidence="7" id="KW-0547">Nucleotide-binding</keyword>
<dbReference type="InterPro" id="IPR040442">
    <property type="entry name" value="Pyrv_kinase-like_dom_sf"/>
</dbReference>
<protein>
    <recommendedName>
        <fullName evidence="4 13">Pyruvate kinase</fullName>
        <ecNumber evidence="4 13">2.7.1.40</ecNumber>
    </recommendedName>
</protein>
<gene>
    <name evidence="15" type="primary">pykF4</name>
    <name evidence="15" type="ORF">NIES37_22600</name>
</gene>
<keyword evidence="6" id="KW-0479">Metal-binding</keyword>
<dbReference type="EMBL" id="AP018248">
    <property type="protein sequence ID" value="BAY98311.1"/>
    <property type="molecule type" value="Genomic_DNA"/>
</dbReference>
<evidence type="ECO:0000256" key="12">
    <source>
        <dbReference type="ARBA" id="ARBA00023317"/>
    </source>
</evidence>
<evidence type="ECO:0000259" key="14">
    <source>
        <dbReference type="Pfam" id="PF00224"/>
    </source>
</evidence>